<sequence>MESLLGKWQVINSESEGLDEYFRKNDTPAEDRYALTSTQWTQSFLKDGDQWVSETAYGEIKDTLKFKLGQEVTHTTLRGKSLVGTFNIKDNKLVGSGTEDGIPFSSCDYVADGKLRAAFTLNGATAKFLLRKV</sequence>
<dbReference type="Gene3D" id="2.40.128.20">
    <property type="match status" value="1"/>
</dbReference>
<proteinExistence type="predicted"/>
<dbReference type="CDD" id="cd00742">
    <property type="entry name" value="FABP"/>
    <property type="match status" value="1"/>
</dbReference>
<evidence type="ECO:0000313" key="1">
    <source>
        <dbReference type="EMBL" id="PVD22502.1"/>
    </source>
</evidence>
<dbReference type="EMBL" id="PZQS01000011">
    <property type="protein sequence ID" value="PVD22502.1"/>
    <property type="molecule type" value="Genomic_DNA"/>
</dbReference>
<accession>A0A2T7NMW8</accession>
<dbReference type="SUPFAM" id="SSF50814">
    <property type="entry name" value="Lipocalins"/>
    <property type="match status" value="1"/>
</dbReference>
<evidence type="ECO:0008006" key="3">
    <source>
        <dbReference type="Google" id="ProtNLM"/>
    </source>
</evidence>
<dbReference type="Proteomes" id="UP000245119">
    <property type="component" value="Linkage Group LG11"/>
</dbReference>
<keyword evidence="2" id="KW-1185">Reference proteome</keyword>
<dbReference type="InterPro" id="IPR012674">
    <property type="entry name" value="Calycin"/>
</dbReference>
<dbReference type="GO" id="GO:0008289">
    <property type="term" value="F:lipid binding"/>
    <property type="evidence" value="ECO:0007669"/>
    <property type="project" value="UniProtKB-KW"/>
</dbReference>
<reference evidence="1 2" key="1">
    <citation type="submission" date="2018-04" db="EMBL/GenBank/DDBJ databases">
        <title>The genome of golden apple snail Pomacea canaliculata provides insight into stress tolerance and invasive adaptation.</title>
        <authorList>
            <person name="Liu C."/>
            <person name="Liu B."/>
            <person name="Ren Y."/>
            <person name="Zhang Y."/>
            <person name="Wang H."/>
            <person name="Li S."/>
            <person name="Jiang F."/>
            <person name="Yin L."/>
            <person name="Zhang G."/>
            <person name="Qian W."/>
            <person name="Fan W."/>
        </authorList>
    </citation>
    <scope>NUCLEOTIDE SEQUENCE [LARGE SCALE GENOMIC DNA]</scope>
    <source>
        <strain evidence="1">SZHN2017</strain>
        <tissue evidence="1">Muscle</tissue>
    </source>
</reference>
<evidence type="ECO:0000313" key="2">
    <source>
        <dbReference type="Proteomes" id="UP000245119"/>
    </source>
</evidence>
<protein>
    <recommendedName>
        <fullName evidence="3">Cytosolic fatty-acid binding proteins domain-containing protein</fullName>
    </recommendedName>
</protein>
<gene>
    <name evidence="1" type="ORF">C0Q70_18316</name>
</gene>
<comment type="caution">
    <text evidence="1">The sequence shown here is derived from an EMBL/GenBank/DDBJ whole genome shotgun (WGS) entry which is preliminary data.</text>
</comment>
<name>A0A2T7NMW8_POMCA</name>
<dbReference type="AlphaFoldDB" id="A0A2T7NMW8"/>
<organism evidence="1 2">
    <name type="scientific">Pomacea canaliculata</name>
    <name type="common">Golden apple snail</name>
    <dbReference type="NCBI Taxonomy" id="400727"/>
    <lineage>
        <taxon>Eukaryota</taxon>
        <taxon>Metazoa</taxon>
        <taxon>Spiralia</taxon>
        <taxon>Lophotrochozoa</taxon>
        <taxon>Mollusca</taxon>
        <taxon>Gastropoda</taxon>
        <taxon>Caenogastropoda</taxon>
        <taxon>Architaenioglossa</taxon>
        <taxon>Ampullarioidea</taxon>
        <taxon>Ampullariidae</taxon>
        <taxon>Pomacea</taxon>
    </lineage>
</organism>